<reference evidence="1" key="2">
    <citation type="journal article" date="2019" name="Genome Biol. Evol.">
        <title>Day and night: Metabolic profiles and evolutionary relationships of six axenic non-marine cyanobacteria.</title>
        <authorList>
            <person name="Will S.E."/>
            <person name="Henke P."/>
            <person name="Boedeker C."/>
            <person name="Huang S."/>
            <person name="Brinkmann H."/>
            <person name="Rohde M."/>
            <person name="Jarek M."/>
            <person name="Friedl T."/>
            <person name="Seufert S."/>
            <person name="Schumacher M."/>
            <person name="Overmann J."/>
            <person name="Neumann-Schaal M."/>
            <person name="Petersen J."/>
        </authorList>
    </citation>
    <scope>NUCLEOTIDE SEQUENCE [LARGE SCALE GENOMIC DNA]</scope>
    <source>
        <strain evidence="1">PCC 7102</strain>
    </source>
</reference>
<dbReference type="AlphaFoldDB" id="A0A3S1AU45"/>
<dbReference type="Proteomes" id="UP000271624">
    <property type="component" value="Unassembled WGS sequence"/>
</dbReference>
<dbReference type="RefSeq" id="WP_127079906.1">
    <property type="nucleotide sequence ID" value="NZ_RSCL01000002.1"/>
</dbReference>
<accession>A0A3S1AU45</accession>
<name>A0A3S1AU45_9CYAN</name>
<sequence length="156" mass="17960">MNEEVNPNSQEKIDKAWQALEEARQVQKAWLAHGIDFVELYVEDWDGDWLETWGDDDEEDENPSIEPILSFLESDDSVAVKVRTQLQDKSLPEIAAQLEKCLSVSEAEDRIFAVKDLLADRMENKESFRSDNDDNHIDLLDLTEELVEKLGEILPN</sequence>
<keyword evidence="2" id="KW-1185">Reference proteome</keyword>
<dbReference type="EMBL" id="RSCL01000002">
    <property type="protein sequence ID" value="RUT09214.1"/>
    <property type="molecule type" value="Genomic_DNA"/>
</dbReference>
<protein>
    <submittedName>
        <fullName evidence="1">Uncharacterized protein</fullName>
    </submittedName>
</protein>
<gene>
    <name evidence="1" type="ORF">DSM106972_012670</name>
</gene>
<reference evidence="1" key="1">
    <citation type="submission" date="2018-12" db="EMBL/GenBank/DDBJ databases">
        <authorList>
            <person name="Will S."/>
            <person name="Neumann-Schaal M."/>
            <person name="Henke P."/>
        </authorList>
    </citation>
    <scope>NUCLEOTIDE SEQUENCE</scope>
    <source>
        <strain evidence="1">PCC 7102</strain>
    </source>
</reference>
<evidence type="ECO:0000313" key="2">
    <source>
        <dbReference type="Proteomes" id="UP000271624"/>
    </source>
</evidence>
<proteinExistence type="predicted"/>
<evidence type="ECO:0000313" key="1">
    <source>
        <dbReference type="EMBL" id="RUT09214.1"/>
    </source>
</evidence>
<dbReference type="OrthoDB" id="518169at2"/>
<organism evidence="1 2">
    <name type="scientific">Dulcicalothrix desertica PCC 7102</name>
    <dbReference type="NCBI Taxonomy" id="232991"/>
    <lineage>
        <taxon>Bacteria</taxon>
        <taxon>Bacillati</taxon>
        <taxon>Cyanobacteriota</taxon>
        <taxon>Cyanophyceae</taxon>
        <taxon>Nostocales</taxon>
        <taxon>Calotrichaceae</taxon>
        <taxon>Dulcicalothrix</taxon>
    </lineage>
</organism>
<comment type="caution">
    <text evidence="1">The sequence shown here is derived from an EMBL/GenBank/DDBJ whole genome shotgun (WGS) entry which is preliminary data.</text>
</comment>